<evidence type="ECO:0000313" key="3">
    <source>
        <dbReference type="EMBL" id="SMD24548.1"/>
    </source>
</evidence>
<dbReference type="Gene3D" id="3.40.50.720">
    <property type="entry name" value="NAD(P)-binding Rossmann-like Domain"/>
    <property type="match status" value="1"/>
</dbReference>
<dbReference type="EMBL" id="FWXV01000010">
    <property type="protein sequence ID" value="SMD24548.1"/>
    <property type="molecule type" value="Genomic_DNA"/>
</dbReference>
<dbReference type="AlphaFoldDB" id="A0A1Y5Y480"/>
<dbReference type="OrthoDB" id="7064009at2"/>
<name>A0A1Y5Y480_KIBAR</name>
<evidence type="ECO:0000256" key="2">
    <source>
        <dbReference type="ARBA" id="ARBA00023002"/>
    </source>
</evidence>
<sequence>MNRRTLLAAAAGGTTAAVLSGAPAAAAAQKRRFQGKVVAITGATSGIGKAAAIAFAAHGAKVGFCGRRAQLGNEVAAEIRKAGGEAVYIQADVRHEEQVKSFVDQVVAKYGRLDIAFNNAGIRGPGLQPHEVKLADWDDVMNTNVRGVFLAIKHQVPHMLRTKGGVIVCTSSASAERARPDGAAYSASKAGINGLIKAVALAYGTEGIRVNAIMPGTTDTPFVARPPGIPDADWEAFKKLWGPLNVSGMERMATADEIAAAVLGLASDDFRFMSGVGVQVDGGDSAGRKMVMPKLPVTRTG</sequence>
<accession>A0A1Y5Y480</accession>
<keyword evidence="4" id="KW-1185">Reference proteome</keyword>
<dbReference type="PROSITE" id="PS51318">
    <property type="entry name" value="TAT"/>
    <property type="match status" value="1"/>
</dbReference>
<comment type="similarity">
    <text evidence="1">Belongs to the short-chain dehydrogenases/reductases (SDR) family.</text>
</comment>
<proteinExistence type="inferred from homology"/>
<reference evidence="3 4" key="1">
    <citation type="submission" date="2017-04" db="EMBL/GenBank/DDBJ databases">
        <authorList>
            <person name="Afonso C.L."/>
            <person name="Miller P.J."/>
            <person name="Scott M.A."/>
            <person name="Spackman E."/>
            <person name="Goraichik I."/>
            <person name="Dimitrov K.M."/>
            <person name="Suarez D.L."/>
            <person name="Swayne D.E."/>
        </authorList>
    </citation>
    <scope>NUCLEOTIDE SEQUENCE [LARGE SCALE GENOMIC DNA]</scope>
    <source>
        <strain evidence="3 4">DSM 43828</strain>
    </source>
</reference>
<dbReference type="PRINTS" id="PR00080">
    <property type="entry name" value="SDRFAMILY"/>
</dbReference>
<dbReference type="InterPro" id="IPR002347">
    <property type="entry name" value="SDR_fam"/>
</dbReference>
<dbReference type="InterPro" id="IPR006311">
    <property type="entry name" value="TAT_signal"/>
</dbReference>
<dbReference type="PANTHER" id="PTHR42820:SF1">
    <property type="entry name" value="SHORT-CHAIN DEHYDROGENASE_REDUCTASE FAMILY PROTEIN"/>
    <property type="match status" value="1"/>
</dbReference>
<protein>
    <submittedName>
        <fullName evidence="3">NAD(P)-dependent dehydrogenase, short-chain alcohol dehydrogenase family</fullName>
    </submittedName>
</protein>
<dbReference type="InterPro" id="IPR036291">
    <property type="entry name" value="NAD(P)-bd_dom_sf"/>
</dbReference>
<dbReference type="Proteomes" id="UP000192674">
    <property type="component" value="Unassembled WGS sequence"/>
</dbReference>
<dbReference type="InterPro" id="IPR020904">
    <property type="entry name" value="Sc_DH/Rdtase_CS"/>
</dbReference>
<evidence type="ECO:0000313" key="4">
    <source>
        <dbReference type="Proteomes" id="UP000192674"/>
    </source>
</evidence>
<dbReference type="PRINTS" id="PR00081">
    <property type="entry name" value="GDHRDH"/>
</dbReference>
<gene>
    <name evidence="3" type="ORF">SAMN05661093_08643</name>
</gene>
<keyword evidence="2" id="KW-0560">Oxidoreductase</keyword>
<dbReference type="PANTHER" id="PTHR42820">
    <property type="entry name" value="SHORT-CHAIN DEHYDROGENASE REDUCTASE"/>
    <property type="match status" value="1"/>
</dbReference>
<dbReference type="PROSITE" id="PS00061">
    <property type="entry name" value="ADH_SHORT"/>
    <property type="match status" value="1"/>
</dbReference>
<dbReference type="RefSeq" id="WP_084433041.1">
    <property type="nucleotide sequence ID" value="NZ_FWXV01000010.1"/>
</dbReference>
<dbReference type="CDD" id="cd05233">
    <property type="entry name" value="SDR_c"/>
    <property type="match status" value="1"/>
</dbReference>
<dbReference type="GO" id="GO:0016491">
    <property type="term" value="F:oxidoreductase activity"/>
    <property type="evidence" value="ECO:0007669"/>
    <property type="project" value="UniProtKB-KW"/>
</dbReference>
<dbReference type="FunFam" id="3.40.50.720:FF:000084">
    <property type="entry name" value="Short-chain dehydrogenase reductase"/>
    <property type="match status" value="1"/>
</dbReference>
<evidence type="ECO:0000256" key="1">
    <source>
        <dbReference type="ARBA" id="ARBA00006484"/>
    </source>
</evidence>
<dbReference type="SUPFAM" id="SSF51735">
    <property type="entry name" value="NAD(P)-binding Rossmann-fold domains"/>
    <property type="match status" value="1"/>
</dbReference>
<organism evidence="3 4">
    <name type="scientific">Kibdelosporangium aridum</name>
    <dbReference type="NCBI Taxonomy" id="2030"/>
    <lineage>
        <taxon>Bacteria</taxon>
        <taxon>Bacillati</taxon>
        <taxon>Actinomycetota</taxon>
        <taxon>Actinomycetes</taxon>
        <taxon>Pseudonocardiales</taxon>
        <taxon>Pseudonocardiaceae</taxon>
        <taxon>Kibdelosporangium</taxon>
    </lineage>
</organism>
<dbReference type="Pfam" id="PF13561">
    <property type="entry name" value="adh_short_C2"/>
    <property type="match status" value="1"/>
</dbReference>